<name>A0A2I4E3T6_JUGRE</name>
<dbReference type="PRINTS" id="PR00385">
    <property type="entry name" value="P450"/>
</dbReference>
<dbReference type="KEGG" id="jre:108986014"/>
<keyword evidence="5" id="KW-1133">Transmembrane helix</keyword>
<protein>
    <submittedName>
        <fullName evidence="10">Cytochrome P450 89A2-like</fullName>
    </submittedName>
</protein>
<dbReference type="PANTHER" id="PTHR24298:SF800">
    <property type="entry name" value="CYTOCHROME P450 89A2-RELATED"/>
    <property type="match status" value="1"/>
</dbReference>
<keyword evidence="4 7" id="KW-0479">Metal-binding</keyword>
<dbReference type="Gene3D" id="1.10.630.10">
    <property type="entry name" value="Cytochrome P450"/>
    <property type="match status" value="1"/>
</dbReference>
<keyword evidence="6" id="KW-0472">Membrane</keyword>
<evidence type="ECO:0000256" key="8">
    <source>
        <dbReference type="RuleBase" id="RU000461"/>
    </source>
</evidence>
<evidence type="ECO:0000256" key="4">
    <source>
        <dbReference type="ARBA" id="ARBA00022723"/>
    </source>
</evidence>
<dbReference type="Pfam" id="PF00067">
    <property type="entry name" value="p450"/>
    <property type="match status" value="1"/>
</dbReference>
<evidence type="ECO:0000256" key="3">
    <source>
        <dbReference type="ARBA" id="ARBA00022692"/>
    </source>
</evidence>
<dbReference type="AlphaFoldDB" id="A0A2I4E3T6"/>
<evidence type="ECO:0000256" key="6">
    <source>
        <dbReference type="ARBA" id="ARBA00023136"/>
    </source>
</evidence>
<keyword evidence="7 8" id="KW-0349">Heme</keyword>
<dbReference type="GO" id="GO:0020037">
    <property type="term" value="F:heme binding"/>
    <property type="evidence" value="ECO:0007669"/>
    <property type="project" value="InterPro"/>
</dbReference>
<dbReference type="GeneID" id="108986014"/>
<dbReference type="InterPro" id="IPR001128">
    <property type="entry name" value="Cyt_P450"/>
</dbReference>
<reference evidence="10" key="1">
    <citation type="submission" date="2025-08" db="UniProtKB">
        <authorList>
            <consortium name="RefSeq"/>
        </authorList>
    </citation>
    <scope>IDENTIFICATION</scope>
    <source>
        <tissue evidence="10">Leaves</tissue>
    </source>
</reference>
<dbReference type="GO" id="GO:0016705">
    <property type="term" value="F:oxidoreductase activity, acting on paired donors, with incorporation or reduction of molecular oxygen"/>
    <property type="evidence" value="ECO:0007669"/>
    <property type="project" value="InterPro"/>
</dbReference>
<comment type="subcellular location">
    <subcellularLocation>
        <location evidence="2">Membrane</location>
        <topology evidence="2">Single-pass membrane protein</topology>
    </subcellularLocation>
</comment>
<dbReference type="GO" id="GO:0004497">
    <property type="term" value="F:monooxygenase activity"/>
    <property type="evidence" value="ECO:0007669"/>
    <property type="project" value="UniProtKB-KW"/>
</dbReference>
<dbReference type="GO" id="GO:0016020">
    <property type="term" value="C:membrane"/>
    <property type="evidence" value="ECO:0007669"/>
    <property type="project" value="UniProtKB-SubCell"/>
</dbReference>
<evidence type="ECO:0000313" key="9">
    <source>
        <dbReference type="Proteomes" id="UP000235220"/>
    </source>
</evidence>
<proteinExistence type="inferred from homology"/>
<dbReference type="SUPFAM" id="SSF48264">
    <property type="entry name" value="Cytochrome P450"/>
    <property type="match status" value="1"/>
</dbReference>
<dbReference type="PRINTS" id="PR00463">
    <property type="entry name" value="EP450I"/>
</dbReference>
<dbReference type="PANTHER" id="PTHR24298">
    <property type="entry name" value="FLAVONOID 3'-MONOOXYGENASE-RELATED"/>
    <property type="match status" value="1"/>
</dbReference>
<dbReference type="InterPro" id="IPR017972">
    <property type="entry name" value="Cyt_P450_CS"/>
</dbReference>
<evidence type="ECO:0000256" key="2">
    <source>
        <dbReference type="ARBA" id="ARBA00004167"/>
    </source>
</evidence>
<keyword evidence="9" id="KW-1185">Reference proteome</keyword>
<evidence type="ECO:0000256" key="5">
    <source>
        <dbReference type="ARBA" id="ARBA00022989"/>
    </source>
</evidence>
<dbReference type="OrthoDB" id="1594324at2759"/>
<comment type="similarity">
    <text evidence="8">Belongs to the cytochrome P450 family.</text>
</comment>
<dbReference type="Gramene" id="Jr13_25040_p1">
    <property type="protein sequence ID" value="cds.Jr13_25040_p1"/>
    <property type="gene ID" value="Jr13_25040"/>
</dbReference>
<gene>
    <name evidence="10" type="primary">LOC108986014</name>
</gene>
<keyword evidence="8" id="KW-0560">Oxidoreductase</keyword>
<dbReference type="PROSITE" id="PS00086">
    <property type="entry name" value="CYTOCHROME_P450"/>
    <property type="match status" value="1"/>
</dbReference>
<dbReference type="CDD" id="cd11075">
    <property type="entry name" value="CYP77_89"/>
    <property type="match status" value="1"/>
</dbReference>
<dbReference type="InterPro" id="IPR051103">
    <property type="entry name" value="Plant_metabolite_P450s"/>
</dbReference>
<keyword evidence="7 8" id="KW-0408">Iron</keyword>
<dbReference type="InterPro" id="IPR002401">
    <property type="entry name" value="Cyt_P450_E_grp-I"/>
</dbReference>
<keyword evidence="3" id="KW-0812">Transmembrane</keyword>
<evidence type="ECO:0000256" key="7">
    <source>
        <dbReference type="PIRSR" id="PIRSR602401-1"/>
    </source>
</evidence>
<dbReference type="Proteomes" id="UP000235220">
    <property type="component" value="Chromosome 13"/>
</dbReference>
<sequence>MDVWFIILISLSLCFCIKFLLHLLSNSTKTNQSKTGKLPPGPSPLPFIGNLHLLPKTTVDLRSFLRSLSLKYGPVTTLHIGSEPVVFVTSYSAAHEALVRNSAAFSGRPSIVPLSSVLSNNRKDIGGSPYGQTWRVLRRNLNSEVLHPARLKSYSLERKRILGTLVNSFNQCFLHGDQPVRVFDHIHHAVFSFFILMAFGDVNDSTIREVERIQAELIFNYDQFTVFCSWPRLGKLLFRDRWKRYSNILKSQAEIILPLIRARKKLKQEESKQSELVSYTDTLLDMRMNDDQDQEAGKLEEADILSLCSEFINAGADTSLTTLQWIMANIVKHPHIQDKLFAEIKAVVGEGAEEIKEEDVQKMTYLKAVILETLRIHPPSAFLVPHAVSEDAELLGYRIPKDTTVNFVTSLMGRDPKEWENPMEFRPERLLNRGENGEPDGVSDVTAYKMMPFGSGRRICPGKRLALLNLEYFVSNLVWNFEWKPVDGEGVDLSDKEEFLMVMKNPLRAHVSPRIK</sequence>
<evidence type="ECO:0000313" key="10">
    <source>
        <dbReference type="RefSeq" id="XP_018814053.1"/>
    </source>
</evidence>
<dbReference type="GO" id="GO:0005506">
    <property type="term" value="F:iron ion binding"/>
    <property type="evidence" value="ECO:0007669"/>
    <property type="project" value="InterPro"/>
</dbReference>
<feature type="binding site" description="axial binding residue" evidence="7">
    <location>
        <position position="460"/>
    </location>
    <ligand>
        <name>heme</name>
        <dbReference type="ChEBI" id="CHEBI:30413"/>
    </ligand>
    <ligandPart>
        <name>Fe</name>
        <dbReference type="ChEBI" id="CHEBI:18248"/>
    </ligandPart>
</feature>
<comment type="cofactor">
    <cofactor evidence="1 7">
        <name>heme</name>
        <dbReference type="ChEBI" id="CHEBI:30413"/>
    </cofactor>
</comment>
<accession>A0A2I4E3T6</accession>
<evidence type="ECO:0000256" key="1">
    <source>
        <dbReference type="ARBA" id="ARBA00001971"/>
    </source>
</evidence>
<dbReference type="RefSeq" id="XP_018814053.1">
    <property type="nucleotide sequence ID" value="XM_018958508.2"/>
</dbReference>
<keyword evidence="8" id="KW-0503">Monooxygenase</keyword>
<organism evidence="9 10">
    <name type="scientific">Juglans regia</name>
    <name type="common">English walnut</name>
    <dbReference type="NCBI Taxonomy" id="51240"/>
    <lineage>
        <taxon>Eukaryota</taxon>
        <taxon>Viridiplantae</taxon>
        <taxon>Streptophyta</taxon>
        <taxon>Embryophyta</taxon>
        <taxon>Tracheophyta</taxon>
        <taxon>Spermatophyta</taxon>
        <taxon>Magnoliopsida</taxon>
        <taxon>eudicotyledons</taxon>
        <taxon>Gunneridae</taxon>
        <taxon>Pentapetalae</taxon>
        <taxon>rosids</taxon>
        <taxon>fabids</taxon>
        <taxon>Fagales</taxon>
        <taxon>Juglandaceae</taxon>
        <taxon>Juglans</taxon>
    </lineage>
</organism>
<dbReference type="InterPro" id="IPR036396">
    <property type="entry name" value="Cyt_P450_sf"/>
</dbReference>